<accession>A0A6A6XFN4</accession>
<feature type="region of interest" description="Disordered" evidence="1">
    <location>
        <begin position="1"/>
        <end position="22"/>
    </location>
</feature>
<name>A0A6A6XFN4_9PLEO</name>
<dbReference type="Proteomes" id="UP000799757">
    <property type="component" value="Unassembled WGS sequence"/>
</dbReference>
<sequence>MSGHSSQAPPPTKLFSKQGSKRRSGLIVIEVVLRHETGYQGLAGVFLVTAACTHTVVRAVIYTIES</sequence>
<gene>
    <name evidence="2" type="ORF">K505DRAFT_15070</name>
</gene>
<protein>
    <submittedName>
        <fullName evidence="2">Uncharacterized protein</fullName>
    </submittedName>
</protein>
<proteinExistence type="predicted"/>
<evidence type="ECO:0000313" key="2">
    <source>
        <dbReference type="EMBL" id="KAF2795252.1"/>
    </source>
</evidence>
<dbReference type="EMBL" id="MU001864">
    <property type="protein sequence ID" value="KAF2795252.1"/>
    <property type="molecule type" value="Genomic_DNA"/>
</dbReference>
<organism evidence="2 3">
    <name type="scientific">Melanomma pulvis-pyrius CBS 109.77</name>
    <dbReference type="NCBI Taxonomy" id="1314802"/>
    <lineage>
        <taxon>Eukaryota</taxon>
        <taxon>Fungi</taxon>
        <taxon>Dikarya</taxon>
        <taxon>Ascomycota</taxon>
        <taxon>Pezizomycotina</taxon>
        <taxon>Dothideomycetes</taxon>
        <taxon>Pleosporomycetidae</taxon>
        <taxon>Pleosporales</taxon>
        <taxon>Melanommataceae</taxon>
        <taxon>Melanomma</taxon>
    </lineage>
</organism>
<reference evidence="2" key="1">
    <citation type="journal article" date="2020" name="Stud. Mycol.">
        <title>101 Dothideomycetes genomes: a test case for predicting lifestyles and emergence of pathogens.</title>
        <authorList>
            <person name="Haridas S."/>
            <person name="Albert R."/>
            <person name="Binder M."/>
            <person name="Bloem J."/>
            <person name="Labutti K."/>
            <person name="Salamov A."/>
            <person name="Andreopoulos B."/>
            <person name="Baker S."/>
            <person name="Barry K."/>
            <person name="Bills G."/>
            <person name="Bluhm B."/>
            <person name="Cannon C."/>
            <person name="Castanera R."/>
            <person name="Culley D."/>
            <person name="Daum C."/>
            <person name="Ezra D."/>
            <person name="Gonzalez J."/>
            <person name="Henrissat B."/>
            <person name="Kuo A."/>
            <person name="Liang C."/>
            <person name="Lipzen A."/>
            <person name="Lutzoni F."/>
            <person name="Magnuson J."/>
            <person name="Mondo S."/>
            <person name="Nolan M."/>
            <person name="Ohm R."/>
            <person name="Pangilinan J."/>
            <person name="Park H.-J."/>
            <person name="Ramirez L."/>
            <person name="Alfaro M."/>
            <person name="Sun H."/>
            <person name="Tritt A."/>
            <person name="Yoshinaga Y."/>
            <person name="Zwiers L.-H."/>
            <person name="Turgeon B."/>
            <person name="Goodwin S."/>
            <person name="Spatafora J."/>
            <person name="Crous P."/>
            <person name="Grigoriev I."/>
        </authorList>
    </citation>
    <scope>NUCLEOTIDE SEQUENCE</scope>
    <source>
        <strain evidence="2">CBS 109.77</strain>
    </source>
</reference>
<keyword evidence="3" id="KW-1185">Reference proteome</keyword>
<evidence type="ECO:0000256" key="1">
    <source>
        <dbReference type="SAM" id="MobiDB-lite"/>
    </source>
</evidence>
<evidence type="ECO:0000313" key="3">
    <source>
        <dbReference type="Proteomes" id="UP000799757"/>
    </source>
</evidence>
<dbReference type="AlphaFoldDB" id="A0A6A6XFN4"/>